<comment type="catalytic activity">
    <reaction evidence="6">
        <text>thymidine + phosphate = 2-deoxy-alpha-D-ribose 1-phosphate + thymine</text>
        <dbReference type="Rhea" id="RHEA:16037"/>
        <dbReference type="ChEBI" id="CHEBI:17748"/>
        <dbReference type="ChEBI" id="CHEBI:17821"/>
        <dbReference type="ChEBI" id="CHEBI:43474"/>
        <dbReference type="ChEBI" id="CHEBI:57259"/>
        <dbReference type="EC" id="2.4.2.4"/>
    </reaction>
</comment>
<dbReference type="Pfam" id="PF07831">
    <property type="entry name" value="PYNP_C"/>
    <property type="match status" value="1"/>
</dbReference>
<dbReference type="InterPro" id="IPR017459">
    <property type="entry name" value="Glycosyl_Trfase_fam3_N_dom"/>
</dbReference>
<dbReference type="InterPro" id="IPR018090">
    <property type="entry name" value="Pyrmidine_PPas_bac/euk"/>
</dbReference>
<evidence type="ECO:0000256" key="1">
    <source>
        <dbReference type="ARBA" id="ARBA00006915"/>
    </source>
</evidence>
<proteinExistence type="inferred from homology"/>
<dbReference type="EMBL" id="JBFBVU010000044">
    <property type="protein sequence ID" value="MEV8468837.1"/>
    <property type="molecule type" value="Genomic_DNA"/>
</dbReference>
<evidence type="ECO:0000256" key="2">
    <source>
        <dbReference type="ARBA" id="ARBA00011738"/>
    </source>
</evidence>
<protein>
    <recommendedName>
        <fullName evidence="3">thymidine phosphorylase</fullName>
        <ecNumber evidence="3">2.4.2.4</ecNumber>
    </recommendedName>
</protein>
<dbReference type="NCBIfam" id="NF004490">
    <property type="entry name" value="PRK05820.1"/>
    <property type="match status" value="1"/>
</dbReference>
<evidence type="ECO:0000256" key="3">
    <source>
        <dbReference type="ARBA" id="ARBA00011892"/>
    </source>
</evidence>
<evidence type="ECO:0000256" key="4">
    <source>
        <dbReference type="ARBA" id="ARBA00022676"/>
    </source>
</evidence>
<dbReference type="SUPFAM" id="SSF52418">
    <property type="entry name" value="Nucleoside phosphorylase/phosphoribosyltransferase catalytic domain"/>
    <property type="match status" value="1"/>
</dbReference>
<dbReference type="Proteomes" id="UP001553161">
    <property type="component" value="Unassembled WGS sequence"/>
</dbReference>
<dbReference type="SUPFAM" id="SSF54680">
    <property type="entry name" value="Pyrimidine nucleoside phosphorylase C-terminal domain"/>
    <property type="match status" value="1"/>
</dbReference>
<dbReference type="RefSeq" id="WP_366194792.1">
    <property type="nucleotide sequence ID" value="NZ_JBFBVU010000044.1"/>
</dbReference>
<dbReference type="InterPro" id="IPR036320">
    <property type="entry name" value="Glycosyl_Trfase_fam3_N_dom_sf"/>
</dbReference>
<keyword evidence="9" id="KW-1185">Reference proteome</keyword>
<dbReference type="PANTHER" id="PTHR10515">
    <property type="entry name" value="THYMIDINE PHOSPHORYLASE"/>
    <property type="match status" value="1"/>
</dbReference>
<evidence type="ECO:0000256" key="6">
    <source>
        <dbReference type="ARBA" id="ARBA00048550"/>
    </source>
</evidence>
<reference evidence="8 9" key="1">
    <citation type="submission" date="2024-07" db="EMBL/GenBank/DDBJ databases">
        <authorList>
            <person name="Kang M."/>
        </authorList>
    </citation>
    <scope>NUCLEOTIDE SEQUENCE [LARGE SCALE GENOMIC DNA]</scope>
    <source>
        <strain evidence="8 9">DFM31</strain>
    </source>
</reference>
<dbReference type="InterPro" id="IPR000312">
    <property type="entry name" value="Glycosyl_Trfase_fam3"/>
</dbReference>
<dbReference type="Gene3D" id="1.20.970.10">
    <property type="entry name" value="Transferase, Pyrimidine Nucleoside Phosphorylase, Chain C"/>
    <property type="match status" value="1"/>
</dbReference>
<dbReference type="InterPro" id="IPR036566">
    <property type="entry name" value="PYNP-like_C_sf"/>
</dbReference>
<evidence type="ECO:0000259" key="7">
    <source>
        <dbReference type="SMART" id="SM00941"/>
    </source>
</evidence>
<dbReference type="SUPFAM" id="SSF47648">
    <property type="entry name" value="Nucleoside phosphorylase/phosphoribosyltransferase N-terminal domain"/>
    <property type="match status" value="1"/>
</dbReference>
<dbReference type="PIRSF" id="PIRSF000478">
    <property type="entry name" value="TP_PyNP"/>
    <property type="match status" value="1"/>
</dbReference>
<dbReference type="Gene3D" id="3.40.1030.10">
    <property type="entry name" value="Nucleoside phosphorylase/phosphoribosyltransferase catalytic domain"/>
    <property type="match status" value="1"/>
</dbReference>
<organism evidence="8 9">
    <name type="scientific">Meridianimarinicoccus marinus</name>
    <dbReference type="NCBI Taxonomy" id="3231483"/>
    <lineage>
        <taxon>Bacteria</taxon>
        <taxon>Pseudomonadati</taxon>
        <taxon>Pseudomonadota</taxon>
        <taxon>Alphaproteobacteria</taxon>
        <taxon>Rhodobacterales</taxon>
        <taxon>Paracoccaceae</taxon>
        <taxon>Meridianimarinicoccus</taxon>
    </lineage>
</organism>
<dbReference type="PANTHER" id="PTHR10515:SF0">
    <property type="entry name" value="THYMIDINE PHOSPHORYLASE"/>
    <property type="match status" value="1"/>
</dbReference>
<dbReference type="SMART" id="SM00941">
    <property type="entry name" value="PYNP_C"/>
    <property type="match status" value="1"/>
</dbReference>
<dbReference type="EC" id="2.4.2.4" evidence="3"/>
<dbReference type="Pfam" id="PF02885">
    <property type="entry name" value="Glycos_trans_3N"/>
    <property type="match status" value="1"/>
</dbReference>
<gene>
    <name evidence="8" type="ORF">AB0T83_18950</name>
</gene>
<sequence>MDPRLVLARLREGDPLSDVDLAGFAVGLAEGTVSDAQGGAFAMGVCKAGLSEAETVALTIAMRDSGRVLSWDLPGPVVDKHSTGGLGDSTSLVVAPVVAALGAYAPFMSGRGLGHTGGTLDKMEAVAGVETTVSGARLQRLVAEVGCAVVGASDTIAPADRRLYALRDETATVESQALITASILSKKLAAGARALILDVKGGSGAFMKTPQQARDLAKALTRTANGAGCATRALITDMNQPLAPAVGNAVELHEVLKVLRDPRPDNRLCQLSLALIGELLELAGAYATPEAAAQAALEVLQNGQAAERFERMMHALGGPADLLDDPDGYLPAAPVIRPVAAGASGHVCAIDGVSLGEVVRNLGGGRRHAGDAIDPRVGLTEVVLLGQKLGPRDPLCLVHAATEADAEDAADAIRRAIQVGEKTATPPLIHERVNA</sequence>
<keyword evidence="5 8" id="KW-0808">Transferase</keyword>
<dbReference type="Gene3D" id="3.90.1170.30">
    <property type="entry name" value="Pyrimidine nucleoside phosphorylase-like, C-terminal domain"/>
    <property type="match status" value="1"/>
</dbReference>
<dbReference type="InterPro" id="IPR013102">
    <property type="entry name" value="PYNP_C"/>
</dbReference>
<dbReference type="InterPro" id="IPR000053">
    <property type="entry name" value="Thymidine/pyrmidine_PPase"/>
</dbReference>
<evidence type="ECO:0000313" key="9">
    <source>
        <dbReference type="Proteomes" id="UP001553161"/>
    </source>
</evidence>
<dbReference type="InterPro" id="IPR017872">
    <property type="entry name" value="Pyrmidine_PPase_CS"/>
</dbReference>
<comment type="subunit">
    <text evidence="2">Homodimer.</text>
</comment>
<name>A0ABV3LBA1_9RHOB</name>
<keyword evidence="4 8" id="KW-0328">Glycosyltransferase</keyword>
<comment type="caution">
    <text evidence="8">The sequence shown here is derived from an EMBL/GenBank/DDBJ whole genome shotgun (WGS) entry which is preliminary data.</text>
</comment>
<dbReference type="Pfam" id="PF00591">
    <property type="entry name" value="Glycos_transf_3"/>
    <property type="match status" value="1"/>
</dbReference>
<evidence type="ECO:0000313" key="8">
    <source>
        <dbReference type="EMBL" id="MEV8468837.1"/>
    </source>
</evidence>
<dbReference type="GO" id="GO:0009032">
    <property type="term" value="F:thymidine phosphorylase activity"/>
    <property type="evidence" value="ECO:0007669"/>
    <property type="project" value="UniProtKB-EC"/>
</dbReference>
<accession>A0ABV3LBA1</accession>
<dbReference type="InterPro" id="IPR035902">
    <property type="entry name" value="Nuc_phospho_transferase"/>
</dbReference>
<dbReference type="PROSITE" id="PS00647">
    <property type="entry name" value="THYMID_PHOSPHORYLASE"/>
    <property type="match status" value="1"/>
</dbReference>
<feature type="domain" description="Pyrimidine nucleoside phosphorylase C-terminal" evidence="7">
    <location>
        <begin position="346"/>
        <end position="420"/>
    </location>
</feature>
<comment type="similarity">
    <text evidence="1">Belongs to the thymidine/pyrimidine-nucleoside phosphorylase family.</text>
</comment>
<dbReference type="NCBIfam" id="TIGR02644">
    <property type="entry name" value="Y_phosphoryl"/>
    <property type="match status" value="1"/>
</dbReference>
<evidence type="ECO:0000256" key="5">
    <source>
        <dbReference type="ARBA" id="ARBA00022679"/>
    </source>
</evidence>